<dbReference type="Pfam" id="PF23058">
    <property type="entry name" value="RBD_ZCCHC3_2nd"/>
    <property type="match status" value="1"/>
</dbReference>
<feature type="region of interest" description="Disordered" evidence="2">
    <location>
        <begin position="255"/>
        <end position="276"/>
    </location>
</feature>
<keyword evidence="1" id="KW-0863">Zinc-finger</keyword>
<name>A0A8J7P1H0_ATRSP</name>
<feature type="region of interest" description="Disordered" evidence="2">
    <location>
        <begin position="567"/>
        <end position="592"/>
    </location>
</feature>
<gene>
    <name evidence="4" type="primary">Zcchc3_42</name>
    <name evidence="4" type="ORF">GTO95_0000120</name>
</gene>
<dbReference type="InterPro" id="IPR057810">
    <property type="entry name" value="RBD_ZCCHC3_1st"/>
</dbReference>
<dbReference type="SMART" id="SM00343">
    <property type="entry name" value="ZnF_C2HC"/>
    <property type="match status" value="3"/>
</dbReference>
<proteinExistence type="predicted"/>
<dbReference type="PANTHER" id="PTHR22639">
    <property type="entry name" value="GAG-RELATED PROTEIN"/>
    <property type="match status" value="1"/>
</dbReference>
<feature type="compositionally biased region" description="Gly residues" evidence="2">
    <location>
        <begin position="572"/>
        <end position="581"/>
    </location>
</feature>
<evidence type="ECO:0000256" key="2">
    <source>
        <dbReference type="SAM" id="MobiDB-lite"/>
    </source>
</evidence>
<dbReference type="GO" id="GO:0003723">
    <property type="term" value="F:RNA binding"/>
    <property type="evidence" value="ECO:0007669"/>
    <property type="project" value="InterPro"/>
</dbReference>
<dbReference type="InterPro" id="IPR036875">
    <property type="entry name" value="Znf_CCHC_sf"/>
</dbReference>
<dbReference type="Pfam" id="PF00098">
    <property type="entry name" value="zf-CCHC"/>
    <property type="match status" value="1"/>
</dbReference>
<feature type="region of interest" description="Disordered" evidence="2">
    <location>
        <begin position="418"/>
        <end position="440"/>
    </location>
</feature>
<evidence type="ECO:0000259" key="3">
    <source>
        <dbReference type="PROSITE" id="PS50158"/>
    </source>
</evidence>
<dbReference type="EMBL" id="JAAWVO010066592">
    <property type="protein sequence ID" value="MBN3323669.1"/>
    <property type="molecule type" value="Genomic_DNA"/>
</dbReference>
<dbReference type="Gene3D" id="4.10.60.10">
    <property type="entry name" value="Zinc finger, CCHC-type"/>
    <property type="match status" value="1"/>
</dbReference>
<evidence type="ECO:0000256" key="1">
    <source>
        <dbReference type="PROSITE-ProRule" id="PRU00047"/>
    </source>
</evidence>
<sequence>LEMEAGHPWARKEQRKDSIRFTLRDREEPGTWTRDKFKTFVLKKVLDVKLPDILCLQDYCDRGIFELTLVSSELCFELWRKILERKGEAPLSLFRVTPMFAGSLRKMTVFVFDPFVSEEDIEVFLNEFVLLQGKGERELDSEGVWTGRRVYWMRLRFGGTEEGGVLHPPAFFEIGSERGYLVYPGQPLACRRCGVLGHYAAKCTMVFCSRCKERGHVLKACRKEVRCFSCGELGHVFRSCVGRKTVRAEQDKLEEKTRVADGKGELSSAQEEEVDKMRRDGMGSAGLSVDETVGGSVVKVPDKEGVDESVGRGNCELAVEVKGVAQVVTQEVENVVRIGDCVGCTSGSEKGGMKTDKEGAVDERVRSQGVSVVMDLDKEGMGGSTERVVGEQVEAPMDGVQVELSKVEVVESMNVGESVGRPREKAGKQMEKCEDGAVSSGREVREVGMCDKQAERSAPETRVEEARGAAVDVCATGRHSNTNEDRMRTWDLTDSDVEREYAECVKRCRIEWEKEGHIEVPLPGIPWDLIPAARVPEVELNEENFPPLGSVGAVGEKKGMKTGSVVVEGTGKKGSNGGQVSGRGCTEGHQPEKANNTCKEWKQVELNQDWQKRIKVKQKKCLATVQEVERKFPGCCIELVKEGDTPGAFRMGGETREECKQISKMLYGALCKSLKM</sequence>
<comment type="caution">
    <text evidence="4">The sequence shown here is derived from an EMBL/GenBank/DDBJ whole genome shotgun (WGS) entry which is preliminary data.</text>
</comment>
<evidence type="ECO:0000313" key="5">
    <source>
        <dbReference type="Proteomes" id="UP000736164"/>
    </source>
</evidence>
<keyword evidence="5" id="KW-1185">Reference proteome</keyword>
<dbReference type="Pfam" id="PF23057">
    <property type="entry name" value="RBD_ZCCHC3_1st"/>
    <property type="match status" value="1"/>
</dbReference>
<keyword evidence="1" id="KW-0862">Zinc</keyword>
<keyword evidence="1" id="KW-0479">Metal-binding</keyword>
<feature type="non-terminal residue" evidence="4">
    <location>
        <position position="676"/>
    </location>
</feature>
<feature type="compositionally biased region" description="Basic and acidic residues" evidence="2">
    <location>
        <begin position="420"/>
        <end position="435"/>
    </location>
</feature>
<feature type="domain" description="CCHC-type" evidence="3">
    <location>
        <begin position="190"/>
        <end position="203"/>
    </location>
</feature>
<protein>
    <submittedName>
        <fullName evidence="4">ZCHC3 protein</fullName>
    </submittedName>
</protein>
<dbReference type="PANTHER" id="PTHR22639:SF3">
    <property type="entry name" value="ZINC FINGER CCHC DOMAIN-CONTAINING PROTEIN 3"/>
    <property type="match status" value="1"/>
</dbReference>
<dbReference type="AlphaFoldDB" id="A0A8J7P1H0"/>
<evidence type="ECO:0000313" key="4">
    <source>
        <dbReference type="EMBL" id="MBN3323669.1"/>
    </source>
</evidence>
<accession>A0A8J7P1H0</accession>
<feature type="non-terminal residue" evidence="4">
    <location>
        <position position="1"/>
    </location>
</feature>
<dbReference type="InterPro" id="IPR042509">
    <property type="entry name" value="ZCCHC3"/>
</dbReference>
<reference evidence="4" key="1">
    <citation type="journal article" date="2021" name="Cell">
        <title>Tracing the genetic footprints of vertebrate landing in non-teleost ray-finned fishes.</title>
        <authorList>
            <person name="Bi X."/>
            <person name="Wang K."/>
            <person name="Yang L."/>
            <person name="Pan H."/>
            <person name="Jiang H."/>
            <person name="Wei Q."/>
            <person name="Fang M."/>
            <person name="Yu H."/>
            <person name="Zhu C."/>
            <person name="Cai Y."/>
            <person name="He Y."/>
            <person name="Gan X."/>
            <person name="Zeng H."/>
            <person name="Yu D."/>
            <person name="Zhu Y."/>
            <person name="Jiang H."/>
            <person name="Qiu Q."/>
            <person name="Yang H."/>
            <person name="Zhang Y.E."/>
            <person name="Wang W."/>
            <person name="Zhu M."/>
            <person name="He S."/>
            <person name="Zhang G."/>
        </authorList>
    </citation>
    <scope>NUCLEOTIDE SEQUENCE</scope>
    <source>
        <strain evidence="4">Allg_001</strain>
    </source>
</reference>
<dbReference type="InterPro" id="IPR057811">
    <property type="entry name" value="RBD_ZCCHC3_2nd"/>
</dbReference>
<dbReference type="GO" id="GO:0002218">
    <property type="term" value="P:activation of innate immune response"/>
    <property type="evidence" value="ECO:0007669"/>
    <property type="project" value="InterPro"/>
</dbReference>
<dbReference type="InterPro" id="IPR001878">
    <property type="entry name" value="Znf_CCHC"/>
</dbReference>
<dbReference type="PROSITE" id="PS50158">
    <property type="entry name" value="ZF_CCHC"/>
    <property type="match status" value="2"/>
</dbReference>
<organism evidence="4 5">
    <name type="scientific">Atractosteus spatula</name>
    <name type="common">Alligator gar</name>
    <name type="synonym">Lepisosteus spatula</name>
    <dbReference type="NCBI Taxonomy" id="7917"/>
    <lineage>
        <taxon>Eukaryota</taxon>
        <taxon>Metazoa</taxon>
        <taxon>Chordata</taxon>
        <taxon>Craniata</taxon>
        <taxon>Vertebrata</taxon>
        <taxon>Euteleostomi</taxon>
        <taxon>Actinopterygii</taxon>
        <taxon>Neopterygii</taxon>
        <taxon>Holostei</taxon>
        <taxon>Semionotiformes</taxon>
        <taxon>Lepisosteidae</taxon>
        <taxon>Atractosteus</taxon>
    </lineage>
</organism>
<dbReference type="Proteomes" id="UP000736164">
    <property type="component" value="Unassembled WGS sequence"/>
</dbReference>
<dbReference type="GO" id="GO:0008270">
    <property type="term" value="F:zinc ion binding"/>
    <property type="evidence" value="ECO:0007669"/>
    <property type="project" value="UniProtKB-KW"/>
</dbReference>
<dbReference type="SUPFAM" id="SSF57756">
    <property type="entry name" value="Retrovirus zinc finger-like domains"/>
    <property type="match status" value="1"/>
</dbReference>
<feature type="domain" description="CCHC-type" evidence="3">
    <location>
        <begin position="226"/>
        <end position="240"/>
    </location>
</feature>
<feature type="compositionally biased region" description="Basic and acidic residues" evidence="2">
    <location>
        <begin position="255"/>
        <end position="264"/>
    </location>
</feature>
<dbReference type="GO" id="GO:0003690">
    <property type="term" value="F:double-stranded DNA binding"/>
    <property type="evidence" value="ECO:0007669"/>
    <property type="project" value="InterPro"/>
</dbReference>